<feature type="region of interest" description="Disordered" evidence="1">
    <location>
        <begin position="334"/>
        <end position="390"/>
    </location>
</feature>
<keyword evidence="3" id="KW-1185">Reference proteome</keyword>
<accession>A0A250X2P8</accession>
<evidence type="ECO:0000313" key="3">
    <source>
        <dbReference type="Proteomes" id="UP000232323"/>
    </source>
</evidence>
<organism evidence="2 3">
    <name type="scientific">Chlamydomonas eustigma</name>
    <dbReference type="NCBI Taxonomy" id="1157962"/>
    <lineage>
        <taxon>Eukaryota</taxon>
        <taxon>Viridiplantae</taxon>
        <taxon>Chlorophyta</taxon>
        <taxon>core chlorophytes</taxon>
        <taxon>Chlorophyceae</taxon>
        <taxon>CS clade</taxon>
        <taxon>Chlamydomonadales</taxon>
        <taxon>Chlamydomonadaceae</taxon>
        <taxon>Chlamydomonas</taxon>
    </lineage>
</organism>
<comment type="caution">
    <text evidence="2">The sequence shown here is derived from an EMBL/GenBank/DDBJ whole genome shotgun (WGS) entry which is preliminary data.</text>
</comment>
<reference evidence="2 3" key="1">
    <citation type="submission" date="2017-08" db="EMBL/GenBank/DDBJ databases">
        <title>Acidophilic green algal genome provides insights into adaptation to an acidic environment.</title>
        <authorList>
            <person name="Hirooka S."/>
            <person name="Hirose Y."/>
            <person name="Kanesaki Y."/>
            <person name="Higuchi S."/>
            <person name="Fujiwara T."/>
            <person name="Onuma R."/>
            <person name="Era A."/>
            <person name="Ohbayashi R."/>
            <person name="Uzuka A."/>
            <person name="Nozaki H."/>
            <person name="Yoshikawa H."/>
            <person name="Miyagishima S.Y."/>
        </authorList>
    </citation>
    <scope>NUCLEOTIDE SEQUENCE [LARGE SCALE GENOMIC DNA]</scope>
    <source>
        <strain evidence="2 3">NIES-2499</strain>
    </source>
</reference>
<protein>
    <submittedName>
        <fullName evidence="2">Uncharacterized protein</fullName>
    </submittedName>
</protein>
<dbReference type="EMBL" id="BEGY01000024">
    <property type="protein sequence ID" value="GAX77347.1"/>
    <property type="molecule type" value="Genomic_DNA"/>
</dbReference>
<dbReference type="AlphaFoldDB" id="A0A250X2P8"/>
<proteinExistence type="predicted"/>
<gene>
    <name evidence="2" type="ORF">CEUSTIGMA_g4793.t1</name>
</gene>
<sequence length="553" mass="59629">MGCGLSTIHASTTDNAGSALTDTGSLHPLGDSNVDNYDEECMLPGSVDKQQASESSPFHCIGFQFNGADNGDLIANVNILKDGMPPASSLPSAPNRTCERRHSSLMRNFPAAASLTFGRSLSLLVDDNYIKTCLNREESPIAQGQLDISVSSPRPELKSLSSSDCCSAADQTPVTPFSTVVPADGYEIHISGPQVQVVQAIHDNLQQELLVDRQEKQMNAGHGRVEASVKSHTMTYPDPSNSHVSDVHHTSAQYETTLLLLAASNKYSKPSRFSDFGPASLTSPLQHAAATSIRKRSSYLDNLPGQCSLPHICISPTRAVSLKQYGLKRYDSSRLVSDDEASSSSAPSPPPRDNNKPMSLRRIRHTMSVPAADTILPPQRRLLEGSPSCNSSSGTEIAPVYAKYSKHMKRMASRMEVFINGRVSDYSSLIPSASLAGPSVDPSCSSSPAAAAAAAAVHPSQQQSVKLPMISPTEFTRRSHWHEEDNAVVLTSPYSSRPAREKRASRTVFHISSYSNYTLSVRLQSSLTRAKFITSQRSPSKSRSTYGVLGVPP</sequence>
<evidence type="ECO:0000313" key="2">
    <source>
        <dbReference type="EMBL" id="GAX77347.1"/>
    </source>
</evidence>
<name>A0A250X2P8_9CHLO</name>
<dbReference type="Proteomes" id="UP000232323">
    <property type="component" value="Unassembled WGS sequence"/>
</dbReference>
<evidence type="ECO:0000256" key="1">
    <source>
        <dbReference type="SAM" id="MobiDB-lite"/>
    </source>
</evidence>